<dbReference type="AlphaFoldDB" id="A0A1M6VRA0"/>
<evidence type="ECO:0000256" key="1">
    <source>
        <dbReference type="ARBA" id="ARBA00023270"/>
    </source>
</evidence>
<dbReference type="OrthoDB" id="9807051at2"/>
<dbReference type="Proteomes" id="UP000184016">
    <property type="component" value="Unassembled WGS sequence"/>
</dbReference>
<dbReference type="InterPro" id="IPR001585">
    <property type="entry name" value="TAL/FSA"/>
</dbReference>
<dbReference type="Gene3D" id="3.20.20.70">
    <property type="entry name" value="Aldolase class I"/>
    <property type="match status" value="1"/>
</dbReference>
<accession>A0A1M6VRA0</accession>
<dbReference type="EMBL" id="FRAF01000024">
    <property type="protein sequence ID" value="SHK83884.1"/>
    <property type="molecule type" value="Genomic_DNA"/>
</dbReference>
<dbReference type="Pfam" id="PF00923">
    <property type="entry name" value="TAL_FSA"/>
    <property type="match status" value="1"/>
</dbReference>
<dbReference type="PANTHER" id="PTHR10683:SF40">
    <property type="entry name" value="FRUCTOSE-6-PHOSPHATE ALDOLASE 1-RELATED"/>
    <property type="match status" value="1"/>
</dbReference>
<name>A0A1M6VRA0_9BACL</name>
<keyword evidence="1" id="KW-0704">Schiff base</keyword>
<dbReference type="InterPro" id="IPR013785">
    <property type="entry name" value="Aldolase_TIM"/>
</dbReference>
<dbReference type="InterPro" id="IPR018225">
    <property type="entry name" value="Transaldolase_AS"/>
</dbReference>
<gene>
    <name evidence="2" type="ORF">SAMN05443507_1247</name>
</gene>
<dbReference type="PROSITE" id="PS00958">
    <property type="entry name" value="TRANSALDOLASE_2"/>
    <property type="match status" value="1"/>
</dbReference>
<organism evidence="2 3">
    <name type="scientific">Alicyclobacillus tolerans</name>
    <dbReference type="NCBI Taxonomy" id="90970"/>
    <lineage>
        <taxon>Bacteria</taxon>
        <taxon>Bacillati</taxon>
        <taxon>Bacillota</taxon>
        <taxon>Bacilli</taxon>
        <taxon>Bacillales</taxon>
        <taxon>Alicyclobacillaceae</taxon>
        <taxon>Alicyclobacillus</taxon>
    </lineage>
</organism>
<dbReference type="RefSeq" id="WP_072874936.1">
    <property type="nucleotide sequence ID" value="NZ_FRAF01000024.1"/>
</dbReference>
<reference evidence="3" key="1">
    <citation type="submission" date="2016-11" db="EMBL/GenBank/DDBJ databases">
        <authorList>
            <person name="Varghese N."/>
            <person name="Submissions S."/>
        </authorList>
    </citation>
    <scope>NUCLEOTIDE SEQUENCE [LARGE SCALE GENOMIC DNA]</scope>
    <source>
        <strain evidence="3">USBA-503</strain>
    </source>
</reference>
<dbReference type="SUPFAM" id="SSF51569">
    <property type="entry name" value="Aldolase"/>
    <property type="match status" value="1"/>
</dbReference>
<dbReference type="GO" id="GO:0005975">
    <property type="term" value="P:carbohydrate metabolic process"/>
    <property type="evidence" value="ECO:0007669"/>
    <property type="project" value="InterPro"/>
</dbReference>
<protein>
    <submittedName>
        <fullName evidence="2">Transaldolase</fullName>
    </submittedName>
</protein>
<dbReference type="PANTHER" id="PTHR10683">
    <property type="entry name" value="TRANSALDOLASE"/>
    <property type="match status" value="1"/>
</dbReference>
<proteinExistence type="predicted"/>
<evidence type="ECO:0000313" key="2">
    <source>
        <dbReference type="EMBL" id="SHK83884.1"/>
    </source>
</evidence>
<keyword evidence="3" id="KW-1185">Reference proteome</keyword>
<evidence type="ECO:0000313" key="3">
    <source>
        <dbReference type="Proteomes" id="UP000184016"/>
    </source>
</evidence>
<dbReference type="STRING" id="1830138.SAMN05443507_1247"/>
<sequence>MEFWLDSVNEWEVRTAASWGVLSALSLNPVKLQQMGMRATDLWQSLSGQFVGKWVVSTTHLDAESILEEMLPLSEQIPQLLVKLPMSLEGLKAVERFCQLGVETEVTLVYSEAQALLAARAGATYVSVLLGRMEDIGMDGVRLLGSITELFQKQQLHARVLASSVRHPRHVIHAVAAGAKAVLCSFEVLQKMAYHPLTEGEIERFLIEWSTVSKI</sequence>